<dbReference type="InParanoid" id="A0A803XUU0"/>
<evidence type="ECO:0000313" key="2">
    <source>
        <dbReference type="Ensembl" id="ENSMGAP00000023286.1"/>
    </source>
</evidence>
<protein>
    <submittedName>
        <fullName evidence="2">Uncharacterized protein</fullName>
    </submittedName>
</protein>
<evidence type="ECO:0000313" key="3">
    <source>
        <dbReference type="Proteomes" id="UP000001645"/>
    </source>
</evidence>
<dbReference type="AlphaFoldDB" id="A0A803XUU0"/>
<organism evidence="2 3">
    <name type="scientific">Meleagris gallopavo</name>
    <name type="common">Wild turkey</name>
    <dbReference type="NCBI Taxonomy" id="9103"/>
    <lineage>
        <taxon>Eukaryota</taxon>
        <taxon>Metazoa</taxon>
        <taxon>Chordata</taxon>
        <taxon>Craniata</taxon>
        <taxon>Vertebrata</taxon>
        <taxon>Euteleostomi</taxon>
        <taxon>Archelosauria</taxon>
        <taxon>Archosauria</taxon>
        <taxon>Dinosauria</taxon>
        <taxon>Saurischia</taxon>
        <taxon>Theropoda</taxon>
        <taxon>Coelurosauria</taxon>
        <taxon>Aves</taxon>
        <taxon>Neognathae</taxon>
        <taxon>Galloanserae</taxon>
        <taxon>Galliformes</taxon>
        <taxon>Phasianidae</taxon>
        <taxon>Meleagridinae</taxon>
        <taxon>Meleagris</taxon>
    </lineage>
</organism>
<reference evidence="2" key="1">
    <citation type="journal article" date="2010" name="PLoS Biol.">
        <title>Multi-platform next-generation sequencing of the domestic turkey (Meleagris gallopavo): genome assembly and analysis.</title>
        <authorList>
            <person name="Dalloul R.A."/>
            <person name="Long J.A."/>
            <person name="Zimin A.V."/>
            <person name="Aslam L."/>
            <person name="Beal K."/>
            <person name="Blomberg L.A."/>
            <person name="Bouffard P."/>
            <person name="Burt D.W."/>
            <person name="Crasta O."/>
            <person name="Crooijmans R.P."/>
            <person name="Cooper K."/>
            <person name="Coulombe R.A."/>
            <person name="De S."/>
            <person name="Delany M.E."/>
            <person name="Dodgson J.B."/>
            <person name="Dong J.J."/>
            <person name="Evans C."/>
            <person name="Frederickson K.M."/>
            <person name="Flicek P."/>
            <person name="Florea L."/>
            <person name="Folkerts O."/>
            <person name="Groenen M.A."/>
            <person name="Harkins T.T."/>
            <person name="Herrero J."/>
            <person name="Hoffmann S."/>
            <person name="Megens H.J."/>
            <person name="Jiang A."/>
            <person name="de Jong P."/>
            <person name="Kaiser P."/>
            <person name="Kim H."/>
            <person name="Kim K.W."/>
            <person name="Kim S."/>
            <person name="Langenberger D."/>
            <person name="Lee M.K."/>
            <person name="Lee T."/>
            <person name="Mane S."/>
            <person name="Marcais G."/>
            <person name="Marz M."/>
            <person name="McElroy A.P."/>
            <person name="Modise T."/>
            <person name="Nefedov M."/>
            <person name="Notredame C."/>
            <person name="Paton I.R."/>
            <person name="Payne W.S."/>
            <person name="Pertea G."/>
            <person name="Prickett D."/>
            <person name="Puiu D."/>
            <person name="Qioa D."/>
            <person name="Raineri E."/>
            <person name="Ruffier M."/>
            <person name="Salzberg S.L."/>
            <person name="Schatz M.C."/>
            <person name="Scheuring C."/>
            <person name="Schmidt C.J."/>
            <person name="Schroeder S."/>
            <person name="Searle S.M."/>
            <person name="Smith E.J."/>
            <person name="Smith J."/>
            <person name="Sonstegard T.S."/>
            <person name="Stadler P.F."/>
            <person name="Tafer H."/>
            <person name="Tu Z.J."/>
            <person name="Van Tassell C.P."/>
            <person name="Vilella A.J."/>
            <person name="Williams K.P."/>
            <person name="Yorke J.A."/>
            <person name="Zhang L."/>
            <person name="Zhang H.B."/>
            <person name="Zhang X."/>
            <person name="Zhang Y."/>
            <person name="Reed K.M."/>
        </authorList>
    </citation>
    <scope>NUCLEOTIDE SEQUENCE [LARGE SCALE GENOMIC DNA]</scope>
</reference>
<dbReference type="Ensembl" id="ENSMGAT00000028142.1">
    <property type="protein sequence ID" value="ENSMGAP00000023286.1"/>
    <property type="gene ID" value="ENSMGAG00000022908.1"/>
</dbReference>
<sequence>MARRTKPEVERYVAFVQSAASSPREVSAVGRPGPPAELLRPAPGHGASGFVSH</sequence>
<accession>A0A803XUU0</accession>
<dbReference type="GeneTree" id="ENSGT01040000244406"/>
<dbReference type="Proteomes" id="UP000001645">
    <property type="component" value="Unplaced"/>
</dbReference>
<keyword evidence="3" id="KW-1185">Reference proteome</keyword>
<name>A0A803XUU0_MELGA</name>
<reference evidence="2" key="3">
    <citation type="submission" date="2025-09" db="UniProtKB">
        <authorList>
            <consortium name="Ensembl"/>
        </authorList>
    </citation>
    <scope>IDENTIFICATION</scope>
</reference>
<reference evidence="2" key="2">
    <citation type="submission" date="2025-08" db="UniProtKB">
        <authorList>
            <consortium name="Ensembl"/>
        </authorList>
    </citation>
    <scope>IDENTIFICATION</scope>
</reference>
<feature type="region of interest" description="Disordered" evidence="1">
    <location>
        <begin position="23"/>
        <end position="53"/>
    </location>
</feature>
<proteinExistence type="predicted"/>
<evidence type="ECO:0000256" key="1">
    <source>
        <dbReference type="SAM" id="MobiDB-lite"/>
    </source>
</evidence>